<protein>
    <submittedName>
        <fullName evidence="1">Uncharacterized protein</fullName>
    </submittedName>
</protein>
<name>A0ACC1DH10_9NEOP</name>
<gene>
    <name evidence="1" type="ORF">K1T71_002025</name>
</gene>
<evidence type="ECO:0000313" key="2">
    <source>
        <dbReference type="Proteomes" id="UP000824533"/>
    </source>
</evidence>
<comment type="caution">
    <text evidence="1">The sequence shown here is derived from an EMBL/GenBank/DDBJ whole genome shotgun (WGS) entry which is preliminary data.</text>
</comment>
<accession>A0ACC1DH10</accession>
<reference evidence="1 2" key="1">
    <citation type="journal article" date="2021" name="Front. Genet.">
        <title>Chromosome-Level Genome Assembly Reveals Significant Gene Expansion in the Toll and IMD Signaling Pathways of Dendrolimus kikuchii.</title>
        <authorList>
            <person name="Zhou J."/>
            <person name="Wu P."/>
            <person name="Xiong Z."/>
            <person name="Liu N."/>
            <person name="Zhao N."/>
            <person name="Ji M."/>
            <person name="Qiu Y."/>
            <person name="Yang B."/>
        </authorList>
    </citation>
    <scope>NUCLEOTIDE SEQUENCE [LARGE SCALE GENOMIC DNA]</scope>
    <source>
        <strain evidence="1">Ann1</strain>
    </source>
</reference>
<keyword evidence="2" id="KW-1185">Reference proteome</keyword>
<evidence type="ECO:0000313" key="1">
    <source>
        <dbReference type="EMBL" id="KAJ0182656.1"/>
    </source>
</evidence>
<sequence length="140" mass="16209">MSLITKIIFILVLGFAASQIEKRRPVQLCSDVTAKMKEICLECIKETNNTEHAWILFKEHRHDDSDCFKKFIYCSTTKAGYYSENGVPILDKLYNLFTDSDVRHVLKECRDCLNITTPIETANTFYKCYLKNSPAYVSFT</sequence>
<dbReference type="EMBL" id="CM034389">
    <property type="protein sequence ID" value="KAJ0182656.1"/>
    <property type="molecule type" value="Genomic_DNA"/>
</dbReference>
<proteinExistence type="predicted"/>
<dbReference type="Proteomes" id="UP000824533">
    <property type="component" value="Linkage Group LG03"/>
</dbReference>
<organism evidence="1 2">
    <name type="scientific">Dendrolimus kikuchii</name>
    <dbReference type="NCBI Taxonomy" id="765133"/>
    <lineage>
        <taxon>Eukaryota</taxon>
        <taxon>Metazoa</taxon>
        <taxon>Ecdysozoa</taxon>
        <taxon>Arthropoda</taxon>
        <taxon>Hexapoda</taxon>
        <taxon>Insecta</taxon>
        <taxon>Pterygota</taxon>
        <taxon>Neoptera</taxon>
        <taxon>Endopterygota</taxon>
        <taxon>Lepidoptera</taxon>
        <taxon>Glossata</taxon>
        <taxon>Ditrysia</taxon>
        <taxon>Bombycoidea</taxon>
        <taxon>Lasiocampidae</taxon>
        <taxon>Dendrolimus</taxon>
    </lineage>
</organism>